<dbReference type="PANTHER" id="PTHR47939:SF13">
    <property type="entry name" value="OS03G0201400 PROTEIN"/>
    <property type="match status" value="1"/>
</dbReference>
<evidence type="ECO:0000313" key="4">
    <source>
        <dbReference type="Proteomes" id="UP000242287"/>
    </source>
</evidence>
<keyword evidence="2" id="KW-1133">Transmembrane helix</keyword>
<dbReference type="OrthoDB" id="2554293at2759"/>
<evidence type="ECO:0000313" key="3">
    <source>
        <dbReference type="EMBL" id="PFH50581.1"/>
    </source>
</evidence>
<keyword evidence="4" id="KW-1185">Reference proteome</keyword>
<evidence type="ECO:0000256" key="1">
    <source>
        <dbReference type="ARBA" id="ARBA00022737"/>
    </source>
</evidence>
<dbReference type="Proteomes" id="UP000242287">
    <property type="component" value="Unassembled WGS sequence"/>
</dbReference>
<keyword evidence="2" id="KW-0472">Membrane</keyword>
<evidence type="ECO:0000256" key="2">
    <source>
        <dbReference type="SAM" id="Phobius"/>
    </source>
</evidence>
<dbReference type="AlphaFoldDB" id="A0A2A9NQI4"/>
<proteinExistence type="predicted"/>
<sequence length="802" mass="91340">MDSEKTSSEALQPFSLTEAQMSRASCRAIHQCLHHQSLADAYYIVNSIRFCSFRHKNSAEKMAGLRSSLDDFESVAVQFGRPFSPRLSSHALLHGLLRIGLTKKAYKLTQLMIKDGIKVRSRTLEALMLCLVPQTPQHFTPARPIKSVTGPSMFNPQVRLAHDEATRMALSLLLHAQRSSHRRTKSMFAALLALCIFNGEIILGSLLFGFMVREHQNHIPDPSAQPAATVEDEDNVLNLSTTTRISLVSEHQRPTNKMLITLLEAINQNLRGIKVGEEHPESVHAAFQALAILANRLDHRQLQAPDISSLICCLYNVPRVDSQVWVQSREQSPTRVDAYEYFHNVLRLLILDIPSGHASSSDQGILPPLRLSGYNALLYYALEHHQSLTMANKILKHMRKQRSIKPDIALFNTLIRSGTTMHHSKMVQQSLEILRRNPKNWILDMVRPNFQKPHFILLRGQVVPTIPRLTMGLKIAYLDDLGIDDVPELDTVTLCSYITYLTVTGEPLKAVRILGYLLPELRIQRSHLSLQERQALQHAYLHKAVLLGPYVFTALLAALCKLGKIGVAERVWLVARGAERASHDSQYVKEPWSLPIHAFTIMLKCYGEQIIREGQVIGWARPLRLHHHERPVQRTKRTIAARELATKLYEEVQTRFSSQEFDAPFCNAALRVFGQLLQMPCQPRFIPFRYWKRRAMSAQCRYVQYGILPRIRNEKFLEVCHDIIAAGFKIPIGYHHMLVGHIFPMPAYYENVSSGLTSEKFSATSRPQFIPILSIPTRKRRGLPVRRKSPPKPLRVRLHNQI</sequence>
<dbReference type="PANTHER" id="PTHR47939">
    <property type="entry name" value="MEMBRANE-ASSOCIATED SALT-INDUCIBLE PROTEIN-LIKE"/>
    <property type="match status" value="1"/>
</dbReference>
<keyword evidence="2" id="KW-0812">Transmembrane</keyword>
<name>A0A2A9NQI4_9AGAR</name>
<reference evidence="3 4" key="1">
    <citation type="submission" date="2014-02" db="EMBL/GenBank/DDBJ databases">
        <title>Transposable element dynamics among asymbiotic and ectomycorrhizal Amanita fungi.</title>
        <authorList>
            <consortium name="DOE Joint Genome Institute"/>
            <person name="Hess J."/>
            <person name="Skrede I."/>
            <person name="Wolfe B."/>
            <person name="LaButti K."/>
            <person name="Ohm R.A."/>
            <person name="Grigoriev I.V."/>
            <person name="Pringle A."/>
        </authorList>
    </citation>
    <scope>NUCLEOTIDE SEQUENCE [LARGE SCALE GENOMIC DNA]</scope>
    <source>
        <strain evidence="3 4">SKay4041</strain>
    </source>
</reference>
<organism evidence="3 4">
    <name type="scientific">Amanita thiersii Skay4041</name>
    <dbReference type="NCBI Taxonomy" id="703135"/>
    <lineage>
        <taxon>Eukaryota</taxon>
        <taxon>Fungi</taxon>
        <taxon>Dikarya</taxon>
        <taxon>Basidiomycota</taxon>
        <taxon>Agaricomycotina</taxon>
        <taxon>Agaricomycetes</taxon>
        <taxon>Agaricomycetidae</taxon>
        <taxon>Agaricales</taxon>
        <taxon>Pluteineae</taxon>
        <taxon>Amanitaceae</taxon>
        <taxon>Amanita</taxon>
    </lineage>
</organism>
<evidence type="ECO:0008006" key="5">
    <source>
        <dbReference type="Google" id="ProtNLM"/>
    </source>
</evidence>
<feature type="transmembrane region" description="Helical" evidence="2">
    <location>
        <begin position="188"/>
        <end position="212"/>
    </location>
</feature>
<accession>A0A2A9NQI4</accession>
<dbReference type="EMBL" id="KZ302001">
    <property type="protein sequence ID" value="PFH50581.1"/>
    <property type="molecule type" value="Genomic_DNA"/>
</dbReference>
<dbReference type="InterPro" id="IPR050667">
    <property type="entry name" value="PPR-containing_protein"/>
</dbReference>
<dbReference type="InterPro" id="IPR011990">
    <property type="entry name" value="TPR-like_helical_dom_sf"/>
</dbReference>
<dbReference type="Gene3D" id="1.25.40.10">
    <property type="entry name" value="Tetratricopeptide repeat domain"/>
    <property type="match status" value="1"/>
</dbReference>
<protein>
    <recommendedName>
        <fullName evidence="5">Pentatricopeptide repeat-containing protein</fullName>
    </recommendedName>
</protein>
<dbReference type="STRING" id="703135.A0A2A9NQI4"/>
<gene>
    <name evidence="3" type="ORF">AMATHDRAFT_60863</name>
</gene>
<keyword evidence="1" id="KW-0677">Repeat</keyword>